<dbReference type="OrthoDB" id="6595846at2759"/>
<accession>B4PAQ7</accession>
<dbReference type="SMART" id="SM00708">
    <property type="entry name" value="PhBP"/>
    <property type="match status" value="1"/>
</dbReference>
<feature type="signal peptide" evidence="1">
    <location>
        <begin position="1"/>
        <end position="23"/>
    </location>
</feature>
<dbReference type="InterPro" id="IPR036728">
    <property type="entry name" value="PBP_GOBP_sf"/>
</dbReference>
<sequence>MHLLVCSTLLLVVGTLPTGLVQAGPIKEQCLAYSGVTAHDVADRYVNDDPGVSVKCFFRCFFEKIGIMADNKIIPGAFGRVVGHLITEEGVQRMDETCNLFESETSDEDSCEFAWQITVCYEGLKMSDARHELKARMRRE</sequence>
<dbReference type="Pfam" id="PF01395">
    <property type="entry name" value="PBP_GOBP"/>
    <property type="match status" value="1"/>
</dbReference>
<proteinExistence type="predicted"/>
<dbReference type="InterPro" id="IPR006170">
    <property type="entry name" value="PBP/GOBP"/>
</dbReference>
<dbReference type="HOGENOM" id="CLU_1837193_0_0_1"/>
<dbReference type="Proteomes" id="UP000002282">
    <property type="component" value="Chromosome 2R"/>
</dbReference>
<name>B4PAQ7_DROYA</name>
<dbReference type="AlphaFoldDB" id="B4PAQ7"/>
<dbReference type="OMA" id="CFVQAGP"/>
<dbReference type="KEGG" id="dya:Dyak_GE12084"/>
<evidence type="ECO:0000313" key="3">
    <source>
        <dbReference type="Proteomes" id="UP000002282"/>
    </source>
</evidence>
<organism evidence="2 3">
    <name type="scientific">Drosophila yakuba</name>
    <name type="common">Fruit fly</name>
    <dbReference type="NCBI Taxonomy" id="7245"/>
    <lineage>
        <taxon>Eukaryota</taxon>
        <taxon>Metazoa</taxon>
        <taxon>Ecdysozoa</taxon>
        <taxon>Arthropoda</taxon>
        <taxon>Hexapoda</taxon>
        <taxon>Insecta</taxon>
        <taxon>Pterygota</taxon>
        <taxon>Neoptera</taxon>
        <taxon>Endopterygota</taxon>
        <taxon>Diptera</taxon>
        <taxon>Brachycera</taxon>
        <taxon>Muscomorpha</taxon>
        <taxon>Ephydroidea</taxon>
        <taxon>Drosophilidae</taxon>
        <taxon>Drosophila</taxon>
        <taxon>Sophophora</taxon>
    </lineage>
</organism>
<reference evidence="2 3" key="2">
    <citation type="journal article" date="2007" name="PLoS Biol.">
        <title>Principles of genome evolution in the Drosophila melanogaster species group.</title>
        <authorList>
            <person name="Ranz J.M."/>
            <person name="Maurin D."/>
            <person name="Chan Y.S."/>
            <person name="von Grotthuss M."/>
            <person name="Hillier L.W."/>
            <person name="Roote J."/>
            <person name="Ashburner M."/>
            <person name="Bergman C.M."/>
        </authorList>
    </citation>
    <scope>NUCLEOTIDE SEQUENCE [LARGE SCALE GENOMIC DNA]</scope>
    <source>
        <strain evidence="3">Tai18E2 / Tucson 14021-0261.01</strain>
    </source>
</reference>
<evidence type="ECO:0000313" key="2">
    <source>
        <dbReference type="EMBL" id="EDW91448.1"/>
    </source>
</evidence>
<gene>
    <name evidence="2" type="primary">Dyak\Obp56i</name>
    <name evidence="2" type="synonym">Dyak\GE12084</name>
    <name evidence="2" type="synonym">dyak_GLEANR_12366</name>
    <name evidence="2" type="synonym">DyakObp56i</name>
    <name evidence="2" type="synonym">GE12084</name>
    <name evidence="2" type="synonym">Obp56i</name>
    <name evidence="2" type="ORF">Dyak_GE12084</name>
</gene>
<dbReference type="SMR" id="B4PAQ7"/>
<dbReference type="Gene3D" id="1.10.238.20">
    <property type="entry name" value="Pheromone/general odorant binding protein domain"/>
    <property type="match status" value="1"/>
</dbReference>
<dbReference type="CDD" id="cd23992">
    <property type="entry name" value="PBP_GOBP"/>
    <property type="match status" value="1"/>
</dbReference>
<evidence type="ECO:0000256" key="1">
    <source>
        <dbReference type="SAM" id="SignalP"/>
    </source>
</evidence>
<feature type="chain" id="PRO_5002821533" evidence="1">
    <location>
        <begin position="24"/>
        <end position="140"/>
    </location>
</feature>
<keyword evidence="1" id="KW-0732">Signal</keyword>
<protein>
    <submittedName>
        <fullName evidence="2">Odorant-binding protein 56i</fullName>
    </submittedName>
</protein>
<dbReference type="EMBL" id="CM000158">
    <property type="protein sequence ID" value="EDW91448.1"/>
    <property type="molecule type" value="Genomic_DNA"/>
</dbReference>
<reference evidence="2 3" key="1">
    <citation type="journal article" date="2007" name="Nature">
        <title>Evolution of genes and genomes on the Drosophila phylogeny.</title>
        <authorList>
            <consortium name="Drosophila 12 Genomes Consortium"/>
            <person name="Clark A.G."/>
            <person name="Eisen M.B."/>
            <person name="Smith D.R."/>
            <person name="Bergman C.M."/>
            <person name="Oliver B."/>
            <person name="Markow T.A."/>
            <person name="Kaufman T.C."/>
            <person name="Kellis M."/>
            <person name="Gelbart W."/>
            <person name="Iyer V.N."/>
            <person name="Pollard D.A."/>
            <person name="Sackton T.B."/>
            <person name="Larracuente A.M."/>
            <person name="Singh N.D."/>
            <person name="Abad J.P."/>
            <person name="Abt D.N."/>
            <person name="Adryan B."/>
            <person name="Aguade M."/>
            <person name="Akashi H."/>
            <person name="Anderson W.W."/>
            <person name="Aquadro C.F."/>
            <person name="Ardell D.H."/>
            <person name="Arguello R."/>
            <person name="Artieri C.G."/>
            <person name="Barbash D.A."/>
            <person name="Barker D."/>
            <person name="Barsanti P."/>
            <person name="Batterham P."/>
            <person name="Batzoglou S."/>
            <person name="Begun D."/>
            <person name="Bhutkar A."/>
            <person name="Blanco E."/>
            <person name="Bosak S.A."/>
            <person name="Bradley R.K."/>
            <person name="Brand A.D."/>
            <person name="Brent M.R."/>
            <person name="Brooks A.N."/>
            <person name="Brown R.H."/>
            <person name="Butlin R.K."/>
            <person name="Caggese C."/>
            <person name="Calvi B.R."/>
            <person name="Bernardo de Carvalho A."/>
            <person name="Caspi A."/>
            <person name="Castrezana S."/>
            <person name="Celniker S.E."/>
            <person name="Chang J.L."/>
            <person name="Chapple C."/>
            <person name="Chatterji S."/>
            <person name="Chinwalla A."/>
            <person name="Civetta A."/>
            <person name="Clifton S.W."/>
            <person name="Comeron J.M."/>
            <person name="Costello J.C."/>
            <person name="Coyne J.A."/>
            <person name="Daub J."/>
            <person name="David R.G."/>
            <person name="Delcher A.L."/>
            <person name="Delehaunty K."/>
            <person name="Do C.B."/>
            <person name="Ebling H."/>
            <person name="Edwards K."/>
            <person name="Eickbush T."/>
            <person name="Evans J.D."/>
            <person name="Filipski A."/>
            <person name="Findeiss S."/>
            <person name="Freyhult E."/>
            <person name="Fulton L."/>
            <person name="Fulton R."/>
            <person name="Garcia A.C."/>
            <person name="Gardiner A."/>
            <person name="Garfield D.A."/>
            <person name="Garvin B.E."/>
            <person name="Gibson G."/>
            <person name="Gilbert D."/>
            <person name="Gnerre S."/>
            <person name="Godfrey J."/>
            <person name="Good R."/>
            <person name="Gotea V."/>
            <person name="Gravely B."/>
            <person name="Greenberg A.J."/>
            <person name="Griffiths-Jones S."/>
            <person name="Gross S."/>
            <person name="Guigo R."/>
            <person name="Gustafson E.A."/>
            <person name="Haerty W."/>
            <person name="Hahn M.W."/>
            <person name="Halligan D.L."/>
            <person name="Halpern A.L."/>
            <person name="Halter G.M."/>
            <person name="Han M.V."/>
            <person name="Heger A."/>
            <person name="Hillier L."/>
            <person name="Hinrichs A.S."/>
            <person name="Holmes I."/>
            <person name="Hoskins R.A."/>
            <person name="Hubisz M.J."/>
            <person name="Hultmark D."/>
            <person name="Huntley M.A."/>
            <person name="Jaffe D.B."/>
            <person name="Jagadeeshan S."/>
            <person name="Jeck W.R."/>
            <person name="Johnson J."/>
            <person name="Jones C.D."/>
            <person name="Jordan W.C."/>
            <person name="Karpen G.H."/>
            <person name="Kataoka E."/>
            <person name="Keightley P.D."/>
            <person name="Kheradpour P."/>
            <person name="Kirkness E.F."/>
            <person name="Koerich L.B."/>
            <person name="Kristiansen K."/>
            <person name="Kudrna D."/>
            <person name="Kulathinal R.J."/>
            <person name="Kumar S."/>
            <person name="Kwok R."/>
            <person name="Lander E."/>
            <person name="Langley C.H."/>
            <person name="Lapoint R."/>
            <person name="Lazzaro B.P."/>
            <person name="Lee S.J."/>
            <person name="Levesque L."/>
            <person name="Li R."/>
            <person name="Lin C.F."/>
            <person name="Lin M.F."/>
            <person name="Lindblad-Toh K."/>
            <person name="Llopart A."/>
            <person name="Long M."/>
            <person name="Low L."/>
            <person name="Lozovsky E."/>
            <person name="Lu J."/>
            <person name="Luo M."/>
            <person name="Machado C.A."/>
            <person name="Makalowski W."/>
            <person name="Marzo M."/>
            <person name="Matsuda M."/>
            <person name="Matzkin L."/>
            <person name="McAllister B."/>
            <person name="McBride C.S."/>
            <person name="McKernan B."/>
            <person name="McKernan K."/>
            <person name="Mendez-Lago M."/>
            <person name="Minx P."/>
            <person name="Mollenhauer M.U."/>
            <person name="Montooth K."/>
            <person name="Mount S.M."/>
            <person name="Mu X."/>
            <person name="Myers E."/>
            <person name="Negre B."/>
            <person name="Newfeld S."/>
            <person name="Nielsen R."/>
            <person name="Noor M.A."/>
            <person name="O'Grady P."/>
            <person name="Pachter L."/>
            <person name="Papaceit M."/>
            <person name="Parisi M.J."/>
            <person name="Parisi M."/>
            <person name="Parts L."/>
            <person name="Pedersen J.S."/>
            <person name="Pesole G."/>
            <person name="Phillippy A.M."/>
            <person name="Ponting C.P."/>
            <person name="Pop M."/>
            <person name="Porcelli D."/>
            <person name="Powell J.R."/>
            <person name="Prohaska S."/>
            <person name="Pruitt K."/>
            <person name="Puig M."/>
            <person name="Quesneville H."/>
            <person name="Ram K.R."/>
            <person name="Rand D."/>
            <person name="Rasmussen M.D."/>
            <person name="Reed L.K."/>
            <person name="Reenan R."/>
            <person name="Reily A."/>
            <person name="Remington K.A."/>
            <person name="Rieger T.T."/>
            <person name="Ritchie M.G."/>
            <person name="Robin C."/>
            <person name="Rogers Y.H."/>
            <person name="Rohde C."/>
            <person name="Rozas J."/>
            <person name="Rubenfield M.J."/>
            <person name="Ruiz A."/>
            <person name="Russo S."/>
            <person name="Salzberg S.L."/>
            <person name="Sanchez-Gracia A."/>
            <person name="Saranga D.J."/>
            <person name="Sato H."/>
            <person name="Schaeffer S.W."/>
            <person name="Schatz M.C."/>
            <person name="Schlenke T."/>
            <person name="Schwartz R."/>
            <person name="Segarra C."/>
            <person name="Singh R.S."/>
            <person name="Sirot L."/>
            <person name="Sirota M."/>
            <person name="Sisneros N.B."/>
            <person name="Smith C.D."/>
            <person name="Smith T.F."/>
            <person name="Spieth J."/>
            <person name="Stage D.E."/>
            <person name="Stark A."/>
            <person name="Stephan W."/>
            <person name="Strausberg R.L."/>
            <person name="Strempel S."/>
            <person name="Sturgill D."/>
            <person name="Sutton G."/>
            <person name="Sutton G.G."/>
            <person name="Tao W."/>
            <person name="Teichmann S."/>
            <person name="Tobari Y.N."/>
            <person name="Tomimura Y."/>
            <person name="Tsolas J.M."/>
            <person name="Valente V.L."/>
            <person name="Venter E."/>
            <person name="Venter J.C."/>
            <person name="Vicario S."/>
            <person name="Vieira F.G."/>
            <person name="Vilella A.J."/>
            <person name="Villasante A."/>
            <person name="Walenz B."/>
            <person name="Wang J."/>
            <person name="Wasserman M."/>
            <person name="Watts T."/>
            <person name="Wilson D."/>
            <person name="Wilson R.K."/>
            <person name="Wing R.A."/>
            <person name="Wolfner M.F."/>
            <person name="Wong A."/>
            <person name="Wong G.K."/>
            <person name="Wu C.I."/>
            <person name="Wu G."/>
            <person name="Yamamoto D."/>
            <person name="Yang H.P."/>
            <person name="Yang S.P."/>
            <person name="Yorke J.A."/>
            <person name="Yoshida K."/>
            <person name="Zdobnov E."/>
            <person name="Zhang P."/>
            <person name="Zhang Y."/>
            <person name="Zimin A.V."/>
            <person name="Baldwin J."/>
            <person name="Abdouelleil A."/>
            <person name="Abdulkadir J."/>
            <person name="Abebe A."/>
            <person name="Abera B."/>
            <person name="Abreu J."/>
            <person name="Acer S.C."/>
            <person name="Aftuck L."/>
            <person name="Alexander A."/>
            <person name="An P."/>
            <person name="Anderson E."/>
            <person name="Anderson S."/>
            <person name="Arachi H."/>
            <person name="Azer M."/>
            <person name="Bachantsang P."/>
            <person name="Barry A."/>
            <person name="Bayul T."/>
            <person name="Berlin A."/>
            <person name="Bessette D."/>
            <person name="Bloom T."/>
            <person name="Blye J."/>
            <person name="Boguslavskiy L."/>
            <person name="Bonnet C."/>
            <person name="Boukhgalter B."/>
            <person name="Bourzgui I."/>
            <person name="Brown A."/>
            <person name="Cahill P."/>
            <person name="Channer S."/>
            <person name="Cheshatsang Y."/>
            <person name="Chuda L."/>
            <person name="Citroen M."/>
            <person name="Collymore A."/>
            <person name="Cooke P."/>
            <person name="Costello M."/>
            <person name="D'Aco K."/>
            <person name="Daza R."/>
            <person name="De Haan G."/>
            <person name="DeGray S."/>
            <person name="DeMaso C."/>
            <person name="Dhargay N."/>
            <person name="Dooley K."/>
            <person name="Dooley E."/>
            <person name="Doricent M."/>
            <person name="Dorje P."/>
            <person name="Dorjee K."/>
            <person name="Dupes A."/>
            <person name="Elong R."/>
            <person name="Falk J."/>
            <person name="Farina A."/>
            <person name="Faro S."/>
            <person name="Ferguson D."/>
            <person name="Fisher S."/>
            <person name="Foley C.D."/>
            <person name="Franke A."/>
            <person name="Friedrich D."/>
            <person name="Gadbois L."/>
            <person name="Gearin G."/>
            <person name="Gearin C.R."/>
            <person name="Giannoukos G."/>
            <person name="Goode T."/>
            <person name="Graham J."/>
            <person name="Grandbois E."/>
            <person name="Grewal S."/>
            <person name="Gyaltsen K."/>
            <person name="Hafez N."/>
            <person name="Hagos B."/>
            <person name="Hall J."/>
            <person name="Henson C."/>
            <person name="Hollinger A."/>
            <person name="Honan T."/>
            <person name="Huard M.D."/>
            <person name="Hughes L."/>
            <person name="Hurhula B."/>
            <person name="Husby M.E."/>
            <person name="Kamat A."/>
            <person name="Kanga B."/>
            <person name="Kashin S."/>
            <person name="Khazanovich D."/>
            <person name="Kisner P."/>
            <person name="Lance K."/>
            <person name="Lara M."/>
            <person name="Lee W."/>
            <person name="Lennon N."/>
            <person name="Letendre F."/>
            <person name="LeVine R."/>
            <person name="Lipovsky A."/>
            <person name="Liu X."/>
            <person name="Liu J."/>
            <person name="Liu S."/>
            <person name="Lokyitsang T."/>
            <person name="Lokyitsang Y."/>
            <person name="Lubonja R."/>
            <person name="Lui A."/>
            <person name="MacDonald P."/>
            <person name="Magnisalis V."/>
            <person name="Maru K."/>
            <person name="Matthews C."/>
            <person name="McCusker W."/>
            <person name="McDonough S."/>
            <person name="Mehta T."/>
            <person name="Meldrim J."/>
            <person name="Meneus L."/>
            <person name="Mihai O."/>
            <person name="Mihalev A."/>
            <person name="Mihova T."/>
            <person name="Mittelman R."/>
            <person name="Mlenga V."/>
            <person name="Montmayeur A."/>
            <person name="Mulrain L."/>
            <person name="Navidi A."/>
            <person name="Naylor J."/>
            <person name="Negash T."/>
            <person name="Nguyen T."/>
            <person name="Nguyen N."/>
            <person name="Nicol R."/>
            <person name="Norbu C."/>
            <person name="Norbu N."/>
            <person name="Novod N."/>
            <person name="O'Neill B."/>
            <person name="Osman S."/>
            <person name="Markiewicz E."/>
            <person name="Oyono O.L."/>
            <person name="Patti C."/>
            <person name="Phunkhang P."/>
            <person name="Pierre F."/>
            <person name="Priest M."/>
            <person name="Raghuraman S."/>
            <person name="Rege F."/>
            <person name="Reyes R."/>
            <person name="Rise C."/>
            <person name="Rogov P."/>
            <person name="Ross K."/>
            <person name="Ryan E."/>
            <person name="Settipalli S."/>
            <person name="Shea T."/>
            <person name="Sherpa N."/>
            <person name="Shi L."/>
            <person name="Shih D."/>
            <person name="Sparrow T."/>
            <person name="Spaulding J."/>
            <person name="Stalker J."/>
            <person name="Stange-Thomann N."/>
            <person name="Stavropoulos S."/>
            <person name="Stone C."/>
            <person name="Strader C."/>
            <person name="Tesfaye S."/>
            <person name="Thomson T."/>
            <person name="Thoulutsang Y."/>
            <person name="Thoulutsang D."/>
            <person name="Topham K."/>
            <person name="Topping I."/>
            <person name="Tsamla T."/>
            <person name="Vassiliev H."/>
            <person name="Vo A."/>
            <person name="Wangchuk T."/>
            <person name="Wangdi T."/>
            <person name="Weiand M."/>
            <person name="Wilkinson J."/>
            <person name="Wilson A."/>
            <person name="Yadav S."/>
            <person name="Young G."/>
            <person name="Yu Q."/>
            <person name="Zembek L."/>
            <person name="Zhong D."/>
            <person name="Zimmer A."/>
            <person name="Zwirko Z."/>
            <person name="Jaffe D.B."/>
            <person name="Alvarez P."/>
            <person name="Brockman W."/>
            <person name="Butler J."/>
            <person name="Chin C."/>
            <person name="Gnerre S."/>
            <person name="Grabherr M."/>
            <person name="Kleber M."/>
            <person name="Mauceli E."/>
            <person name="MacCallum I."/>
        </authorList>
    </citation>
    <scope>NUCLEOTIDE SEQUENCE [LARGE SCALE GENOMIC DNA]</scope>
    <source>
        <strain evidence="3">Tai18E2 / Tucson 14021-0261.01</strain>
    </source>
</reference>
<dbReference type="PhylomeDB" id="B4PAQ7"/>
<dbReference type="GO" id="GO:0005549">
    <property type="term" value="F:odorant binding"/>
    <property type="evidence" value="ECO:0007669"/>
    <property type="project" value="InterPro"/>
</dbReference>
<dbReference type="SUPFAM" id="SSF47565">
    <property type="entry name" value="Insect pheromone/odorant-binding proteins"/>
    <property type="match status" value="1"/>
</dbReference>
<keyword evidence="3" id="KW-1185">Reference proteome</keyword>